<dbReference type="Proteomes" id="UP001589844">
    <property type="component" value="Unassembled WGS sequence"/>
</dbReference>
<evidence type="ECO:0000313" key="2">
    <source>
        <dbReference type="EMBL" id="MFC0350474.1"/>
    </source>
</evidence>
<keyword evidence="3" id="KW-1185">Reference proteome</keyword>
<dbReference type="EMBL" id="JBHLXJ010000013">
    <property type="protein sequence ID" value="MFC0350474.1"/>
    <property type="molecule type" value="Genomic_DNA"/>
</dbReference>
<organism evidence="2 3">
    <name type="scientific">Undibacterium danionis</name>
    <dbReference type="NCBI Taxonomy" id="1812100"/>
    <lineage>
        <taxon>Bacteria</taxon>
        <taxon>Pseudomonadati</taxon>
        <taxon>Pseudomonadota</taxon>
        <taxon>Betaproteobacteria</taxon>
        <taxon>Burkholderiales</taxon>
        <taxon>Oxalobacteraceae</taxon>
        <taxon>Undibacterium</taxon>
    </lineage>
</organism>
<reference evidence="2 3" key="1">
    <citation type="submission" date="2024-09" db="EMBL/GenBank/DDBJ databases">
        <authorList>
            <person name="Sun Q."/>
            <person name="Mori K."/>
        </authorList>
    </citation>
    <scope>NUCLEOTIDE SEQUENCE [LARGE SCALE GENOMIC DNA]</scope>
    <source>
        <strain evidence="2 3">CCM 8677</strain>
    </source>
</reference>
<accession>A0ABV6II20</accession>
<gene>
    <name evidence="2" type="ORF">ACFFJH_11695</name>
</gene>
<protein>
    <submittedName>
        <fullName evidence="2">Uncharacterized protein</fullName>
    </submittedName>
</protein>
<feature type="region of interest" description="Disordered" evidence="1">
    <location>
        <begin position="1"/>
        <end position="25"/>
    </location>
</feature>
<proteinExistence type="predicted"/>
<evidence type="ECO:0000256" key="1">
    <source>
        <dbReference type="SAM" id="MobiDB-lite"/>
    </source>
</evidence>
<name>A0ABV6II20_9BURK</name>
<evidence type="ECO:0000313" key="3">
    <source>
        <dbReference type="Proteomes" id="UP001589844"/>
    </source>
</evidence>
<dbReference type="RefSeq" id="WP_390212806.1">
    <property type="nucleotide sequence ID" value="NZ_JBHLXJ010000013.1"/>
</dbReference>
<comment type="caution">
    <text evidence="2">The sequence shown here is derived from an EMBL/GenBank/DDBJ whole genome shotgun (WGS) entry which is preliminary data.</text>
</comment>
<feature type="compositionally biased region" description="Low complexity" evidence="1">
    <location>
        <begin position="1"/>
        <end position="21"/>
    </location>
</feature>
<sequence>MSSTSSLPDSPPESSSASFATSDRRPSDQDFARVLLQRVRNRLIEYLEVAASFEAQQAFLAQSPDLDVPNEIIQQWSDWVSPNWRFELIMPVFSEDELLAIQQFQTIWQALAEDLVQPLPTLSILQQSPLWEKLRLCAEHTLHIFMIRGRLSEEQIDQR</sequence>